<dbReference type="AlphaFoldDB" id="A0A1P8K9V1"/>
<reference evidence="5 6" key="1">
    <citation type="submission" date="2017-01" db="EMBL/GenBank/DDBJ databases">
        <authorList>
            <person name="Mah S.A."/>
            <person name="Swanson W.J."/>
            <person name="Moy G.W."/>
            <person name="Vacquier V.D."/>
        </authorList>
    </citation>
    <scope>NUCLEOTIDE SEQUENCE [LARGE SCALE GENOMIC DNA]</scope>
    <source>
        <strain evidence="5 6">DSM 22694</strain>
    </source>
</reference>
<evidence type="ECO:0000256" key="3">
    <source>
        <dbReference type="ARBA" id="ARBA00023315"/>
    </source>
</evidence>
<keyword evidence="2" id="KW-0808">Transferase</keyword>
<dbReference type="GO" id="GO:0006654">
    <property type="term" value="P:phosphatidic acid biosynthetic process"/>
    <property type="evidence" value="ECO:0007669"/>
    <property type="project" value="TreeGrafter"/>
</dbReference>
<dbReference type="Pfam" id="PF01553">
    <property type="entry name" value="Acyltransferase"/>
    <property type="match status" value="1"/>
</dbReference>
<comment type="pathway">
    <text evidence="1">Lipid metabolism.</text>
</comment>
<accession>A0A1P8K9V1</accession>
<keyword evidence="3" id="KW-0012">Acyltransferase</keyword>
<dbReference type="STRING" id="1484693.RS694_09575"/>
<evidence type="ECO:0000313" key="6">
    <source>
        <dbReference type="Proteomes" id="UP000186110"/>
    </source>
</evidence>
<dbReference type="eggNOG" id="COG0204">
    <property type="taxonomic scope" value="Bacteria"/>
</dbReference>
<dbReference type="Proteomes" id="UP000186110">
    <property type="component" value="Chromosome"/>
</dbReference>
<protein>
    <recommendedName>
        <fullName evidence="4">Phospholipid/glycerol acyltransferase domain-containing protein</fullName>
    </recommendedName>
</protein>
<evidence type="ECO:0000256" key="1">
    <source>
        <dbReference type="ARBA" id="ARBA00005189"/>
    </source>
</evidence>
<dbReference type="EMBL" id="CP019239">
    <property type="protein sequence ID" value="APW42755.1"/>
    <property type="molecule type" value="Genomic_DNA"/>
</dbReference>
<dbReference type="SMART" id="SM00563">
    <property type="entry name" value="PlsC"/>
    <property type="match status" value="1"/>
</dbReference>
<dbReference type="KEGG" id="rsb:RS694_09575"/>
<sequence length="205" mass="22387">MTGSDFEKPYAVQVPGSALARWVLARFGWQVQFEGLPALQGVMAVYPHTSNWDFVVLILAKWSAGVQLRFWGKDTLFRIPLFGRWLRLVGGVPVIRNAPRGVVGQAVDTLAQAKANQQFFWLGLAPEGTRKPGAGWRSGFYQSALQAGVPLGLVSLDYGRRLVNATHFLKLSGDLQADFARIAAIMDGVCGHTPANAAPVRLLEK</sequence>
<keyword evidence="6" id="KW-1185">Reference proteome</keyword>
<gene>
    <name evidence="5" type="ORF">RS694_09575</name>
</gene>
<dbReference type="GO" id="GO:0003841">
    <property type="term" value="F:1-acylglycerol-3-phosphate O-acyltransferase activity"/>
    <property type="evidence" value="ECO:0007669"/>
    <property type="project" value="TreeGrafter"/>
</dbReference>
<feature type="domain" description="Phospholipid/glycerol acyltransferase" evidence="4">
    <location>
        <begin position="42"/>
        <end position="159"/>
    </location>
</feature>
<proteinExistence type="predicted"/>
<dbReference type="SUPFAM" id="SSF69593">
    <property type="entry name" value="Glycerol-3-phosphate (1)-acyltransferase"/>
    <property type="match status" value="1"/>
</dbReference>
<evidence type="ECO:0000256" key="2">
    <source>
        <dbReference type="ARBA" id="ARBA00022679"/>
    </source>
</evidence>
<organism evidence="5 6">
    <name type="scientific">Rhodoferax saidenbachensis</name>
    <dbReference type="NCBI Taxonomy" id="1484693"/>
    <lineage>
        <taxon>Bacteria</taxon>
        <taxon>Pseudomonadati</taxon>
        <taxon>Pseudomonadota</taxon>
        <taxon>Betaproteobacteria</taxon>
        <taxon>Burkholderiales</taxon>
        <taxon>Comamonadaceae</taxon>
        <taxon>Rhodoferax</taxon>
    </lineage>
</organism>
<dbReference type="PANTHER" id="PTHR10434:SF9">
    <property type="entry name" value="PHOSPHOLIPID_GLYCEROL ACYLTRANSFERASE DOMAIN-CONTAINING PROTEIN"/>
    <property type="match status" value="1"/>
</dbReference>
<dbReference type="InterPro" id="IPR002123">
    <property type="entry name" value="Plipid/glycerol_acylTrfase"/>
</dbReference>
<dbReference type="PANTHER" id="PTHR10434">
    <property type="entry name" value="1-ACYL-SN-GLYCEROL-3-PHOSPHATE ACYLTRANSFERASE"/>
    <property type="match status" value="1"/>
</dbReference>
<evidence type="ECO:0000259" key="4">
    <source>
        <dbReference type="SMART" id="SM00563"/>
    </source>
</evidence>
<evidence type="ECO:0000313" key="5">
    <source>
        <dbReference type="EMBL" id="APW42755.1"/>
    </source>
</evidence>
<dbReference type="RefSeq" id="WP_029707526.1">
    <property type="nucleotide sequence ID" value="NZ_CP019239.1"/>
</dbReference>
<name>A0A1P8K9V1_9BURK</name>